<evidence type="ECO:0000313" key="3">
    <source>
        <dbReference type="Proteomes" id="UP001339911"/>
    </source>
</evidence>
<keyword evidence="3" id="KW-1185">Reference proteome</keyword>
<dbReference type="EMBL" id="JAZGQL010000001">
    <property type="protein sequence ID" value="MEE6305407.1"/>
    <property type="molecule type" value="Genomic_DNA"/>
</dbReference>
<accession>A0ABU7S608</accession>
<comment type="caution">
    <text evidence="2">The sequence shown here is derived from an EMBL/GenBank/DDBJ whole genome shotgun (WGS) entry which is preliminary data.</text>
</comment>
<evidence type="ECO:0000256" key="1">
    <source>
        <dbReference type="SAM" id="MobiDB-lite"/>
    </source>
</evidence>
<organism evidence="2 3">
    <name type="scientific">Plantactinospora veratri</name>
    <dbReference type="NCBI Taxonomy" id="1436122"/>
    <lineage>
        <taxon>Bacteria</taxon>
        <taxon>Bacillati</taxon>
        <taxon>Actinomycetota</taxon>
        <taxon>Actinomycetes</taxon>
        <taxon>Micromonosporales</taxon>
        <taxon>Micromonosporaceae</taxon>
        <taxon>Plantactinospora</taxon>
    </lineage>
</organism>
<sequence>MSEPWPAGRAAPVDGGADRTVPEPGPVAATGEPQPGLRGVDYAAAAECLWRWVAAPADAVVTAFLTGYARLAAADRRRLRAELGPDELYTLLTFARRRALAAIRTEDRAEVLVAFDALSAIELHRIDWRDVWVSGALVSYAAERLGLPPAEAVRGAAERADPELAALLAEVTRDSVDLAGECGYRVLATPTGRVLVDDEGGAYAPAADLAGLAFEAAAMLEGDRYQVGQVSVAATLPTSWLDAARQPTAPAAPHRLTGCAYLHATPGDATADQRYLGLFLAEAGSEPDAATIAEAALRHQEREAAGWAVAAGRLCAVLVARSTLSGLRPGEDRNSLARFGPRLTAILSAGAAPVG</sequence>
<protein>
    <submittedName>
        <fullName evidence="2">Uncharacterized protein</fullName>
    </submittedName>
</protein>
<name>A0ABU7S608_9ACTN</name>
<proteinExistence type="predicted"/>
<dbReference type="Proteomes" id="UP001339911">
    <property type="component" value="Unassembled WGS sequence"/>
</dbReference>
<feature type="region of interest" description="Disordered" evidence="1">
    <location>
        <begin position="1"/>
        <end position="34"/>
    </location>
</feature>
<reference evidence="2 3" key="1">
    <citation type="submission" date="2024-01" db="EMBL/GenBank/DDBJ databases">
        <title>Genome insights into Plantactinospora veratri sp. nov.</title>
        <authorList>
            <person name="Wang L."/>
        </authorList>
    </citation>
    <scope>NUCLEOTIDE SEQUENCE [LARGE SCALE GENOMIC DNA]</scope>
    <source>
        <strain evidence="2 3">NEAU-FHS4</strain>
    </source>
</reference>
<dbReference type="RefSeq" id="WP_331205797.1">
    <property type="nucleotide sequence ID" value="NZ_JAZGQL010000001.1"/>
</dbReference>
<evidence type="ECO:0000313" key="2">
    <source>
        <dbReference type="EMBL" id="MEE6305407.1"/>
    </source>
</evidence>
<gene>
    <name evidence="2" type="ORF">V1634_00970</name>
</gene>